<dbReference type="AlphaFoldDB" id="A0AAN7XH51"/>
<organism evidence="2 3">
    <name type="scientific">Eleginops maclovinus</name>
    <name type="common">Patagonian blennie</name>
    <name type="synonym">Eleginus maclovinus</name>
    <dbReference type="NCBI Taxonomy" id="56733"/>
    <lineage>
        <taxon>Eukaryota</taxon>
        <taxon>Metazoa</taxon>
        <taxon>Chordata</taxon>
        <taxon>Craniata</taxon>
        <taxon>Vertebrata</taxon>
        <taxon>Euteleostomi</taxon>
        <taxon>Actinopterygii</taxon>
        <taxon>Neopterygii</taxon>
        <taxon>Teleostei</taxon>
        <taxon>Neoteleostei</taxon>
        <taxon>Acanthomorphata</taxon>
        <taxon>Eupercaria</taxon>
        <taxon>Perciformes</taxon>
        <taxon>Notothenioidei</taxon>
        <taxon>Eleginopidae</taxon>
        <taxon>Eleginops</taxon>
    </lineage>
</organism>
<evidence type="ECO:0000313" key="2">
    <source>
        <dbReference type="EMBL" id="KAK5864226.1"/>
    </source>
</evidence>
<keyword evidence="1" id="KW-0732">Signal</keyword>
<dbReference type="InterPro" id="IPR009079">
    <property type="entry name" value="4_helix_cytokine-like_core"/>
</dbReference>
<reference evidence="2 3" key="2">
    <citation type="journal article" date="2023" name="Mol. Biol. Evol.">
        <title>Genomics of Secondarily Temperate Adaptation in the Only Non-Antarctic Icefish.</title>
        <authorList>
            <person name="Rivera-Colon A.G."/>
            <person name="Rayamajhi N."/>
            <person name="Minhas B.F."/>
            <person name="Madrigal G."/>
            <person name="Bilyk K.T."/>
            <person name="Yoon V."/>
            <person name="Hune M."/>
            <person name="Gregory S."/>
            <person name="Cheng C.H.C."/>
            <person name="Catchen J.M."/>
        </authorList>
    </citation>
    <scope>NUCLEOTIDE SEQUENCE [LARGE SCALE GENOMIC DNA]</scope>
    <source>
        <strain evidence="2">JMC-PN-2008</strain>
    </source>
</reference>
<sequence length="197" mass="22236">MKMFCFTAVLWFLLAAAQCSPLGHALQEEPCGAVRKSSLHLNRIARTVSTEARNGSNNIDDFTSALAWIEPKDMCDPQTLKHNPETCLVKLLDVFSSYSSAVQRLSGFESCSKFASKLQPAMHKLHQDMSRCVHARVGRHLQQHLKEERLEVVDPWKQPSLCRFTLDRLFSFSILTARVFAVGDPSQHTAGSYHRCM</sequence>
<reference evidence="2 3" key="1">
    <citation type="journal article" date="2023" name="Genes (Basel)">
        <title>Chromosome-Level Genome Assembly and Circadian Gene Repertoire of the Patagonia Blennie Eleginops maclovinus-The Closest Ancestral Proxy of Antarctic Cryonotothenioids.</title>
        <authorList>
            <person name="Cheng C.C."/>
            <person name="Rivera-Colon A.G."/>
            <person name="Minhas B.F."/>
            <person name="Wilson L."/>
            <person name="Rayamajhi N."/>
            <person name="Vargas-Chacoff L."/>
            <person name="Catchen J.M."/>
        </authorList>
    </citation>
    <scope>NUCLEOTIDE SEQUENCE [LARGE SCALE GENOMIC DNA]</scope>
    <source>
        <strain evidence="2">JMC-PN-2008</strain>
    </source>
</reference>
<evidence type="ECO:0000256" key="1">
    <source>
        <dbReference type="SAM" id="SignalP"/>
    </source>
</evidence>
<keyword evidence="3" id="KW-1185">Reference proteome</keyword>
<proteinExistence type="predicted"/>
<evidence type="ECO:0000313" key="3">
    <source>
        <dbReference type="Proteomes" id="UP001346869"/>
    </source>
</evidence>
<dbReference type="Gene3D" id="1.20.1250.10">
    <property type="match status" value="1"/>
</dbReference>
<dbReference type="Proteomes" id="UP001346869">
    <property type="component" value="Unassembled WGS sequence"/>
</dbReference>
<feature type="chain" id="PRO_5043012171" evidence="1">
    <location>
        <begin position="20"/>
        <end position="197"/>
    </location>
</feature>
<gene>
    <name evidence="2" type="ORF">PBY51_001186</name>
</gene>
<name>A0AAN7XH51_ELEMC</name>
<comment type="caution">
    <text evidence="2">The sequence shown here is derived from an EMBL/GenBank/DDBJ whole genome shotgun (WGS) entry which is preliminary data.</text>
</comment>
<accession>A0AAN7XH51</accession>
<protein>
    <submittedName>
        <fullName evidence="2">Uncharacterized protein</fullName>
    </submittedName>
</protein>
<dbReference type="EMBL" id="JAUZQC010000011">
    <property type="protein sequence ID" value="KAK5864226.1"/>
    <property type="molecule type" value="Genomic_DNA"/>
</dbReference>
<feature type="signal peptide" evidence="1">
    <location>
        <begin position="1"/>
        <end position="19"/>
    </location>
</feature>